<dbReference type="InterPro" id="IPR050660">
    <property type="entry name" value="NEK_Ser/Thr_kinase"/>
</dbReference>
<reference evidence="7" key="1">
    <citation type="submission" date="2015-07" db="EMBL/GenBank/DDBJ databases">
        <title>Adaptation to a free-living lifestyle via gene acquisitions in the diplomonad Trepomonas sp. PC1.</title>
        <authorList>
            <person name="Xu F."/>
            <person name="Jerlstrom-Hultqvist J."/>
            <person name="Kolisko M."/>
            <person name="Simpson A.G.B."/>
            <person name="Roger A.J."/>
            <person name="Svard S.G."/>
            <person name="Andersson J.O."/>
        </authorList>
    </citation>
    <scope>NUCLEOTIDE SEQUENCE</scope>
    <source>
        <strain evidence="7">PC1</strain>
    </source>
</reference>
<dbReference type="InterPro" id="IPR000719">
    <property type="entry name" value="Prot_kinase_dom"/>
</dbReference>
<evidence type="ECO:0000256" key="1">
    <source>
        <dbReference type="ARBA" id="ARBA00012513"/>
    </source>
</evidence>
<dbReference type="PROSITE" id="PS50011">
    <property type="entry name" value="PROTEIN_KINASE_DOM"/>
    <property type="match status" value="1"/>
</dbReference>
<evidence type="ECO:0000259" key="6">
    <source>
        <dbReference type="PROSITE" id="PS50011"/>
    </source>
</evidence>
<accession>A0A146KK51</accession>
<feature type="non-terminal residue" evidence="7">
    <location>
        <position position="227"/>
    </location>
</feature>
<dbReference type="GO" id="GO:0004674">
    <property type="term" value="F:protein serine/threonine kinase activity"/>
    <property type="evidence" value="ECO:0007669"/>
    <property type="project" value="UniProtKB-EC"/>
</dbReference>
<keyword evidence="2" id="KW-0808">Transferase</keyword>
<dbReference type="Gene3D" id="1.10.510.10">
    <property type="entry name" value="Transferase(Phosphotransferase) domain 1"/>
    <property type="match status" value="1"/>
</dbReference>
<evidence type="ECO:0000313" key="7">
    <source>
        <dbReference type="EMBL" id="JAP95816.1"/>
    </source>
</evidence>
<keyword evidence="3" id="KW-0547">Nucleotide-binding</keyword>
<evidence type="ECO:0000256" key="2">
    <source>
        <dbReference type="ARBA" id="ARBA00022679"/>
    </source>
</evidence>
<dbReference type="AlphaFoldDB" id="A0A146KK51"/>
<dbReference type="PANTHER" id="PTHR43671:SF13">
    <property type="entry name" value="SERINE_THREONINE-PROTEIN KINASE NEK2"/>
    <property type="match status" value="1"/>
</dbReference>
<dbReference type="EMBL" id="GDID01000790">
    <property type="protein sequence ID" value="JAP95816.1"/>
    <property type="molecule type" value="Transcribed_RNA"/>
</dbReference>
<evidence type="ECO:0000256" key="4">
    <source>
        <dbReference type="ARBA" id="ARBA00022777"/>
    </source>
</evidence>
<organism evidence="7">
    <name type="scientific">Trepomonas sp. PC1</name>
    <dbReference type="NCBI Taxonomy" id="1076344"/>
    <lineage>
        <taxon>Eukaryota</taxon>
        <taxon>Metamonada</taxon>
        <taxon>Diplomonadida</taxon>
        <taxon>Hexamitidae</taxon>
        <taxon>Hexamitinae</taxon>
        <taxon>Trepomonas</taxon>
    </lineage>
</organism>
<feature type="domain" description="Protein kinase" evidence="6">
    <location>
        <begin position="1"/>
        <end position="155"/>
    </location>
</feature>
<evidence type="ECO:0000256" key="5">
    <source>
        <dbReference type="ARBA" id="ARBA00022840"/>
    </source>
</evidence>
<sequence>RQVKQLIITETLLALRYLHSQNLMHRNVSPKTIYIKNGHVKLGGLEKIELIPSGELKNTLIGFPMVLAPEQLLQIGATEQTDIYQLGASMYYLISSQYPFQCDDIQQMITDIIGVKNCGWLDCENQTKQLIYSMMFKKPEYRPSIDFLLSQEPIIHGLSKDLQNEIQNQMQYQDQMFSLCELDEELFDSMTPDYINVQLRAQLYVSRDVLINHFGVTKFKLILDLFL</sequence>
<gene>
    <name evidence="7" type="ORF">TPC1_11053</name>
</gene>
<evidence type="ECO:0000256" key="3">
    <source>
        <dbReference type="ARBA" id="ARBA00022741"/>
    </source>
</evidence>
<dbReference type="SUPFAM" id="SSF56112">
    <property type="entry name" value="Protein kinase-like (PK-like)"/>
    <property type="match status" value="1"/>
</dbReference>
<dbReference type="GO" id="GO:0005524">
    <property type="term" value="F:ATP binding"/>
    <property type="evidence" value="ECO:0007669"/>
    <property type="project" value="UniProtKB-KW"/>
</dbReference>
<dbReference type="InterPro" id="IPR011009">
    <property type="entry name" value="Kinase-like_dom_sf"/>
</dbReference>
<dbReference type="EC" id="2.7.11.1" evidence="1"/>
<proteinExistence type="predicted"/>
<name>A0A146KK51_9EUKA</name>
<dbReference type="Pfam" id="PF00069">
    <property type="entry name" value="Pkinase"/>
    <property type="match status" value="1"/>
</dbReference>
<keyword evidence="5" id="KW-0067">ATP-binding</keyword>
<feature type="non-terminal residue" evidence="7">
    <location>
        <position position="1"/>
    </location>
</feature>
<protein>
    <recommendedName>
        <fullName evidence="1">non-specific serine/threonine protein kinase</fullName>
        <ecNumber evidence="1">2.7.11.1</ecNumber>
    </recommendedName>
</protein>
<keyword evidence="4 7" id="KW-0418">Kinase</keyword>
<dbReference type="PANTHER" id="PTHR43671">
    <property type="entry name" value="SERINE/THREONINE-PROTEIN KINASE NEK"/>
    <property type="match status" value="1"/>
</dbReference>